<sequence length="161" mass="18195">MVRLKIPVIAFLGYLYQGDYSIPIKLADELKAKGLDVLDLSLGAMKAADILRILSPNKLIILTADKKGKKELRIYKPDDIENKISTWIDVISSMSAYYMDINSFLKVAKSLDVLPEDTTIIECEVELDEGIQLSEWGKECLELMKKKIIEYLGDYPTFSQG</sequence>
<keyword evidence="2" id="KW-1185">Reference proteome</keyword>
<dbReference type="InterPro" id="IPR000671">
    <property type="entry name" value="Peptidase_A31"/>
</dbReference>
<dbReference type="Pfam" id="PF01750">
    <property type="entry name" value="HycI"/>
    <property type="match status" value="1"/>
</dbReference>
<dbReference type="GO" id="GO:0008047">
    <property type="term" value="F:enzyme activator activity"/>
    <property type="evidence" value="ECO:0007669"/>
    <property type="project" value="InterPro"/>
</dbReference>
<reference evidence="1 2" key="1">
    <citation type="submission" date="2019-10" db="EMBL/GenBank/DDBJ databases">
        <title>Genome Sequences from Six Type Strain Members of the Archaeal Family Sulfolobaceae: Acidianus ambivalens, Acidianus infernus, Metallosphaera prunae, Stygiolobus azoricus, Sulfolobus metallicus, and Sulfurisphaera ohwakuensis.</title>
        <authorList>
            <person name="Counts J.A."/>
            <person name="Kelly R.M."/>
        </authorList>
    </citation>
    <scope>NUCLEOTIDE SEQUENCE [LARGE SCALE GENOMIC DNA]</scope>
    <source>
        <strain evidence="1 2">DSM 3191</strain>
    </source>
</reference>
<organism evidence="1 2">
    <name type="scientific">Acidianus infernus</name>
    <dbReference type="NCBI Taxonomy" id="12915"/>
    <lineage>
        <taxon>Archaea</taxon>
        <taxon>Thermoproteota</taxon>
        <taxon>Thermoprotei</taxon>
        <taxon>Sulfolobales</taxon>
        <taxon>Sulfolobaceae</taxon>
        <taxon>Acidianus</taxon>
    </lineage>
</organism>
<dbReference type="Gene3D" id="3.40.50.1450">
    <property type="entry name" value="HybD-like"/>
    <property type="match status" value="1"/>
</dbReference>
<name>A0A6A9QIH7_ACIIN</name>
<accession>A0A6A9QIH7</accession>
<dbReference type="InterPro" id="IPR023430">
    <property type="entry name" value="Pept_HybD-like_dom_sf"/>
</dbReference>
<dbReference type="Proteomes" id="UP000440125">
    <property type="component" value="Unassembled WGS sequence"/>
</dbReference>
<dbReference type="GO" id="GO:0008233">
    <property type="term" value="F:peptidase activity"/>
    <property type="evidence" value="ECO:0007669"/>
    <property type="project" value="InterPro"/>
</dbReference>
<dbReference type="AlphaFoldDB" id="A0A6A9QIH7"/>
<comment type="caution">
    <text evidence="1">The sequence shown here is derived from an EMBL/GenBank/DDBJ whole genome shotgun (WGS) entry which is preliminary data.</text>
</comment>
<gene>
    <name evidence="1" type="ORF">D1867_07375</name>
</gene>
<dbReference type="EMBL" id="WFIY01000004">
    <property type="protein sequence ID" value="MUM65060.1"/>
    <property type="molecule type" value="Genomic_DNA"/>
</dbReference>
<evidence type="ECO:0000313" key="1">
    <source>
        <dbReference type="EMBL" id="MUM65060.1"/>
    </source>
</evidence>
<dbReference type="SUPFAM" id="SSF53163">
    <property type="entry name" value="HybD-like"/>
    <property type="match status" value="1"/>
</dbReference>
<protein>
    <recommendedName>
        <fullName evidence="3">Hydrogenase maturation protease</fullName>
    </recommendedName>
</protein>
<evidence type="ECO:0008006" key="3">
    <source>
        <dbReference type="Google" id="ProtNLM"/>
    </source>
</evidence>
<proteinExistence type="predicted"/>
<evidence type="ECO:0000313" key="2">
    <source>
        <dbReference type="Proteomes" id="UP000440125"/>
    </source>
</evidence>